<dbReference type="InterPro" id="IPR028082">
    <property type="entry name" value="Peripla_BP_I"/>
</dbReference>
<evidence type="ECO:0000256" key="2">
    <source>
        <dbReference type="ARBA" id="ARBA00023125"/>
    </source>
</evidence>
<evidence type="ECO:0000259" key="4">
    <source>
        <dbReference type="PROSITE" id="PS50932"/>
    </source>
</evidence>
<comment type="caution">
    <text evidence="5">The sequence shown here is derived from an EMBL/GenBank/DDBJ whole genome shotgun (WGS) entry which is preliminary data.</text>
</comment>
<keyword evidence="2" id="KW-0238">DNA-binding</keyword>
<dbReference type="Gene3D" id="1.10.260.40">
    <property type="entry name" value="lambda repressor-like DNA-binding domains"/>
    <property type="match status" value="1"/>
</dbReference>
<dbReference type="RefSeq" id="WP_101614353.1">
    <property type="nucleotide sequence ID" value="NZ_NMWU01000001.1"/>
</dbReference>
<gene>
    <name evidence="5" type="ORF">Uis1B_0008</name>
</gene>
<keyword evidence="6" id="KW-1185">Reference proteome</keyword>
<dbReference type="CDD" id="cd01392">
    <property type="entry name" value="HTH_LacI"/>
    <property type="match status" value="1"/>
</dbReference>
<dbReference type="PROSITE" id="PS50932">
    <property type="entry name" value="HTH_LACI_2"/>
    <property type="match status" value="1"/>
</dbReference>
<proteinExistence type="predicted"/>
<dbReference type="GO" id="GO:0000976">
    <property type="term" value="F:transcription cis-regulatory region binding"/>
    <property type="evidence" value="ECO:0007669"/>
    <property type="project" value="TreeGrafter"/>
</dbReference>
<organism evidence="5 6">
    <name type="scientific">Bifidobacterium margollesii</name>
    <dbReference type="NCBI Taxonomy" id="2020964"/>
    <lineage>
        <taxon>Bacteria</taxon>
        <taxon>Bacillati</taxon>
        <taxon>Actinomycetota</taxon>
        <taxon>Actinomycetes</taxon>
        <taxon>Bifidobacteriales</taxon>
        <taxon>Bifidobacteriaceae</taxon>
        <taxon>Bifidobacterium</taxon>
    </lineage>
</organism>
<dbReference type="Pfam" id="PF00356">
    <property type="entry name" value="LacI"/>
    <property type="match status" value="1"/>
</dbReference>
<dbReference type="InterPro" id="IPR010982">
    <property type="entry name" value="Lambda_DNA-bd_dom_sf"/>
</dbReference>
<feature type="domain" description="HTH lacI-type" evidence="4">
    <location>
        <begin position="7"/>
        <end position="62"/>
    </location>
</feature>
<protein>
    <submittedName>
        <fullName evidence="5">Regulatory protein LacI family protein</fullName>
    </submittedName>
</protein>
<dbReference type="Pfam" id="PF13377">
    <property type="entry name" value="Peripla_BP_3"/>
    <property type="match status" value="1"/>
</dbReference>
<dbReference type="InterPro" id="IPR000843">
    <property type="entry name" value="HTH_LacI"/>
</dbReference>
<name>A0A2N5JD32_9BIFI</name>
<dbReference type="Gene3D" id="3.40.50.2300">
    <property type="match status" value="2"/>
</dbReference>
<dbReference type="PANTHER" id="PTHR30146">
    <property type="entry name" value="LACI-RELATED TRANSCRIPTIONAL REPRESSOR"/>
    <property type="match status" value="1"/>
</dbReference>
<dbReference type="Proteomes" id="UP000235050">
    <property type="component" value="Unassembled WGS sequence"/>
</dbReference>
<accession>A0A2N5JD32</accession>
<dbReference type="SUPFAM" id="SSF53822">
    <property type="entry name" value="Periplasmic binding protein-like I"/>
    <property type="match status" value="1"/>
</dbReference>
<keyword evidence="3" id="KW-0804">Transcription</keyword>
<reference evidence="5 6" key="1">
    <citation type="submission" date="2017-07" db="EMBL/GenBank/DDBJ databases">
        <title>Bifidobacterium novel species.</title>
        <authorList>
            <person name="Lugli G.A."/>
            <person name="Milani C."/>
            <person name="Duranti S."/>
            <person name="Mangifesta M."/>
        </authorList>
    </citation>
    <scope>NUCLEOTIDE SEQUENCE [LARGE SCALE GENOMIC DNA]</scope>
    <source>
        <strain evidence="6">Uis1B</strain>
    </source>
</reference>
<keyword evidence="1" id="KW-0805">Transcription regulation</keyword>
<evidence type="ECO:0000256" key="3">
    <source>
        <dbReference type="ARBA" id="ARBA00023163"/>
    </source>
</evidence>
<dbReference type="AlphaFoldDB" id="A0A2N5JD32"/>
<dbReference type="GO" id="GO:0003700">
    <property type="term" value="F:DNA-binding transcription factor activity"/>
    <property type="evidence" value="ECO:0007669"/>
    <property type="project" value="TreeGrafter"/>
</dbReference>
<evidence type="ECO:0000256" key="1">
    <source>
        <dbReference type="ARBA" id="ARBA00023015"/>
    </source>
</evidence>
<dbReference type="InterPro" id="IPR046335">
    <property type="entry name" value="LacI/GalR-like_sensor"/>
</dbReference>
<evidence type="ECO:0000313" key="6">
    <source>
        <dbReference type="Proteomes" id="UP000235050"/>
    </source>
</evidence>
<evidence type="ECO:0000313" key="5">
    <source>
        <dbReference type="EMBL" id="PLS32126.1"/>
    </source>
</evidence>
<dbReference type="SMART" id="SM00354">
    <property type="entry name" value="HTH_LACI"/>
    <property type="match status" value="1"/>
</dbReference>
<dbReference type="EMBL" id="NMWU01000001">
    <property type="protein sequence ID" value="PLS32126.1"/>
    <property type="molecule type" value="Genomic_DNA"/>
</dbReference>
<dbReference type="OrthoDB" id="3288692at2"/>
<dbReference type="SUPFAM" id="SSF47413">
    <property type="entry name" value="lambda repressor-like DNA-binding domains"/>
    <property type="match status" value="1"/>
</dbReference>
<dbReference type="PANTHER" id="PTHR30146:SF153">
    <property type="entry name" value="LACTOSE OPERON REPRESSOR"/>
    <property type="match status" value="1"/>
</dbReference>
<sequence length="331" mass="36226">MANGKKIKSQDVADLAGVSRTTVSLVMNGRDNSIPEKTRRRVLDAADELGFVPSAVARQLRRGQSRIVLCLTPGWMPSGRADELWGGLSRMLDEKGFACVFSRSAGSTTPLRQLLSELNPGVVVPFFDLSPSDLRLLDRLNIPVAEVYMSRSGNDSVTPWGRFQRSVGATQAKYLLENGVTRIAYLGTSDRLGSDISADRLSGVREMVERAGLRLAAYDSVDLSDTAMQTFVKRIRDLNVEAVCTFNDDYAAALLDAAKSVGVGVPDRLRVIGVDDLYLGQYLTPALTSVNYENNFADVYTPQIIAAYEGRTADVNPELGIRLWVVRRESA</sequence>